<proteinExistence type="inferred from homology"/>
<dbReference type="Pfam" id="PF13561">
    <property type="entry name" value="adh_short_C2"/>
    <property type="match status" value="1"/>
</dbReference>
<dbReference type="FunFam" id="3.40.50.720:FF:000084">
    <property type="entry name" value="Short-chain dehydrogenase reductase"/>
    <property type="match status" value="1"/>
</dbReference>
<gene>
    <name evidence="2" type="ORF">GGQ88_002230</name>
</gene>
<dbReference type="EMBL" id="JACICY010000004">
    <property type="protein sequence ID" value="MBB3860961.1"/>
    <property type="molecule type" value="Genomic_DNA"/>
</dbReference>
<dbReference type="SUPFAM" id="SSF51735">
    <property type="entry name" value="NAD(P)-binding Rossmann-fold domains"/>
    <property type="match status" value="1"/>
</dbReference>
<dbReference type="InterPro" id="IPR002347">
    <property type="entry name" value="SDR_fam"/>
</dbReference>
<dbReference type="GO" id="GO:0016616">
    <property type="term" value="F:oxidoreductase activity, acting on the CH-OH group of donors, NAD or NADP as acceptor"/>
    <property type="evidence" value="ECO:0007669"/>
    <property type="project" value="TreeGrafter"/>
</dbReference>
<dbReference type="Proteomes" id="UP000562395">
    <property type="component" value="Unassembled WGS sequence"/>
</dbReference>
<comment type="caution">
    <text evidence="2">The sequence shown here is derived from an EMBL/GenBank/DDBJ whole genome shotgun (WGS) entry which is preliminary data.</text>
</comment>
<comment type="similarity">
    <text evidence="1">Belongs to the short-chain dehydrogenases/reductases (SDR) family.</text>
</comment>
<dbReference type="PANTHER" id="PTHR42760:SF40">
    <property type="entry name" value="3-OXOACYL-[ACYL-CARRIER-PROTEIN] REDUCTASE, CHLOROPLASTIC"/>
    <property type="match status" value="1"/>
</dbReference>
<dbReference type="GO" id="GO:0030497">
    <property type="term" value="P:fatty acid elongation"/>
    <property type="evidence" value="ECO:0007669"/>
    <property type="project" value="TreeGrafter"/>
</dbReference>
<dbReference type="PANTHER" id="PTHR42760">
    <property type="entry name" value="SHORT-CHAIN DEHYDROGENASES/REDUCTASES FAMILY MEMBER"/>
    <property type="match status" value="1"/>
</dbReference>
<protein>
    <submittedName>
        <fullName evidence="2">NAD(P)-dependent dehydrogenase (Short-subunit alcohol dehydrogenase family)</fullName>
    </submittedName>
</protein>
<evidence type="ECO:0000313" key="2">
    <source>
        <dbReference type="EMBL" id="MBB3860961.1"/>
    </source>
</evidence>
<dbReference type="AlphaFoldDB" id="A0A7W5ZW08"/>
<dbReference type="PRINTS" id="PR00081">
    <property type="entry name" value="GDHRDH"/>
</dbReference>
<dbReference type="InterPro" id="IPR036291">
    <property type="entry name" value="NAD(P)-bd_dom_sf"/>
</dbReference>
<name>A0A7W5ZW08_9SPHN</name>
<dbReference type="Gene3D" id="3.40.50.720">
    <property type="entry name" value="NAD(P)-binding Rossmann-like Domain"/>
    <property type="match status" value="1"/>
</dbReference>
<dbReference type="InterPro" id="IPR020904">
    <property type="entry name" value="Sc_DH/Rdtase_CS"/>
</dbReference>
<dbReference type="PRINTS" id="PR00080">
    <property type="entry name" value="SDRFAMILY"/>
</dbReference>
<keyword evidence="3" id="KW-1185">Reference proteome</keyword>
<evidence type="ECO:0000256" key="1">
    <source>
        <dbReference type="ARBA" id="ARBA00006484"/>
    </source>
</evidence>
<dbReference type="CDD" id="cd05233">
    <property type="entry name" value="SDR_c"/>
    <property type="match status" value="1"/>
</dbReference>
<accession>A0A7W5ZW08</accession>
<reference evidence="2 3" key="1">
    <citation type="submission" date="2020-08" db="EMBL/GenBank/DDBJ databases">
        <title>Genomic Encyclopedia of Type Strains, Phase IV (KMG-IV): sequencing the most valuable type-strain genomes for metagenomic binning, comparative biology and taxonomic classification.</title>
        <authorList>
            <person name="Goeker M."/>
        </authorList>
    </citation>
    <scope>NUCLEOTIDE SEQUENCE [LARGE SCALE GENOMIC DNA]</scope>
    <source>
        <strain evidence="2 3">DSM 14552</strain>
    </source>
</reference>
<dbReference type="RefSeq" id="WP_183613199.1">
    <property type="nucleotide sequence ID" value="NZ_JACICY010000004.1"/>
</dbReference>
<sequence>MSEDLTGLRVLVTGGASGMAAGAVADFSARGARVASLDVDVAGQALAEQAGNLVSFFPCDVSDEDQVTDVFGRAVAWLGGLDALVHAAAIAPGAPAADITLAEWDRVFAINTRGTFLTNRAAFHHLKDRGGRIVNFASGAGVSGQVGKAHYSASKGAVLSWNRVVAREWGCHGITVNAICPAIVTPMYNQTRSLMTAEQLAAHDRQMEQLIPLGGRLGTVEDDFLPVLRFLVGPGSRFVTGQVFQVDGGMVMVR</sequence>
<organism evidence="2 3">
    <name type="scientific">Novosphingobium hassiacum</name>
    <dbReference type="NCBI Taxonomy" id="173676"/>
    <lineage>
        <taxon>Bacteria</taxon>
        <taxon>Pseudomonadati</taxon>
        <taxon>Pseudomonadota</taxon>
        <taxon>Alphaproteobacteria</taxon>
        <taxon>Sphingomonadales</taxon>
        <taxon>Sphingomonadaceae</taxon>
        <taxon>Novosphingobium</taxon>
    </lineage>
</organism>
<evidence type="ECO:0000313" key="3">
    <source>
        <dbReference type="Proteomes" id="UP000562395"/>
    </source>
</evidence>
<dbReference type="PROSITE" id="PS00061">
    <property type="entry name" value="ADH_SHORT"/>
    <property type="match status" value="1"/>
</dbReference>